<comment type="caution">
    <text evidence="1">The sequence shown here is derived from an EMBL/GenBank/DDBJ whole genome shotgun (WGS) entry which is preliminary data.</text>
</comment>
<reference evidence="1 2" key="1">
    <citation type="submission" date="2015-09" db="EMBL/GenBank/DDBJ databases">
        <authorList>
            <consortium name="Swine Surveillance"/>
        </authorList>
    </citation>
    <scope>NUCLEOTIDE SEQUENCE [LARGE SCALE GENOMIC DNA]</scope>
    <source>
        <strain evidence="1 2">16</strain>
    </source>
</reference>
<protein>
    <submittedName>
        <fullName evidence="1">Uncharacterized protein</fullName>
    </submittedName>
</protein>
<accession>A0A0N8GFN0</accession>
<gene>
    <name evidence="1" type="ORF">ABB55_23230</name>
</gene>
<name>A0A0N8GFN0_9HYPH</name>
<dbReference type="Proteomes" id="UP000048984">
    <property type="component" value="Unassembled WGS sequence"/>
</dbReference>
<evidence type="ECO:0000313" key="2">
    <source>
        <dbReference type="Proteomes" id="UP000048984"/>
    </source>
</evidence>
<sequence length="101" mass="11966">MYDFTHYGMPVKRDDETRNRAGKGGEFPHHEAAVFLRVILRIDKYIEARANVLAIPNDVERMEPNATAASDLRNKRIAMFWYPWHIQKYWQFTSFRAGSEF</sequence>
<proteinExistence type="predicted"/>
<evidence type="ECO:0000313" key="1">
    <source>
        <dbReference type="EMBL" id="KPL54777.1"/>
    </source>
</evidence>
<dbReference type="AlphaFoldDB" id="A0A0N8GFN0"/>
<organism evidence="1 2">
    <name type="scientific">Prosthecodimorpha hirschii</name>
    <dbReference type="NCBI Taxonomy" id="665126"/>
    <lineage>
        <taxon>Bacteria</taxon>
        <taxon>Pseudomonadati</taxon>
        <taxon>Pseudomonadota</taxon>
        <taxon>Alphaproteobacteria</taxon>
        <taxon>Hyphomicrobiales</taxon>
        <taxon>Ancalomicrobiaceae</taxon>
        <taxon>Prosthecodimorpha</taxon>
    </lineage>
</organism>
<keyword evidence="2" id="KW-1185">Reference proteome</keyword>
<reference evidence="1 2" key="2">
    <citation type="submission" date="2015-10" db="EMBL/GenBank/DDBJ databases">
        <title>Draft Genome Sequence of Prosthecomicrobium hirschii ATCC 27832.</title>
        <authorList>
            <person name="Daniel J."/>
            <person name="Givan S.A."/>
            <person name="Brun Y.V."/>
            <person name="Brown P.J."/>
        </authorList>
    </citation>
    <scope>NUCLEOTIDE SEQUENCE [LARGE SCALE GENOMIC DNA]</scope>
    <source>
        <strain evidence="1 2">16</strain>
    </source>
</reference>
<dbReference type="STRING" id="665126.ABB55_23230"/>
<dbReference type="EMBL" id="LJYW01000001">
    <property type="protein sequence ID" value="KPL54777.1"/>
    <property type="molecule type" value="Genomic_DNA"/>
</dbReference>
<dbReference type="RefSeq" id="WP_054360943.1">
    <property type="nucleotide sequence ID" value="NZ_LJYW01000001.1"/>
</dbReference>